<gene>
    <name evidence="3" type="ORF">PV05_08759</name>
</gene>
<organism evidence="3 4">
    <name type="scientific">Exophiala xenobiotica</name>
    <dbReference type="NCBI Taxonomy" id="348802"/>
    <lineage>
        <taxon>Eukaryota</taxon>
        <taxon>Fungi</taxon>
        <taxon>Dikarya</taxon>
        <taxon>Ascomycota</taxon>
        <taxon>Pezizomycotina</taxon>
        <taxon>Eurotiomycetes</taxon>
        <taxon>Chaetothyriomycetidae</taxon>
        <taxon>Chaetothyriales</taxon>
        <taxon>Herpotrichiellaceae</taxon>
        <taxon>Exophiala</taxon>
    </lineage>
</organism>
<dbReference type="InterPro" id="IPR042099">
    <property type="entry name" value="ANL_N_sf"/>
</dbReference>
<dbReference type="Pfam" id="PF00501">
    <property type="entry name" value="AMP-binding"/>
    <property type="match status" value="1"/>
</dbReference>
<dbReference type="AlphaFoldDB" id="A0A0D2CT09"/>
<dbReference type="HOGENOM" id="CLU_000022_3_3_1"/>
<evidence type="ECO:0000313" key="4">
    <source>
        <dbReference type="Proteomes" id="UP000054342"/>
    </source>
</evidence>
<dbReference type="InterPro" id="IPR020845">
    <property type="entry name" value="AMP-binding_CS"/>
</dbReference>
<dbReference type="EMBL" id="KN847321">
    <property type="protein sequence ID" value="KIW53167.1"/>
    <property type="molecule type" value="Genomic_DNA"/>
</dbReference>
<dbReference type="GeneID" id="25330667"/>
<feature type="region of interest" description="Disordered" evidence="1">
    <location>
        <begin position="156"/>
        <end position="175"/>
    </location>
</feature>
<dbReference type="InterPro" id="IPR000873">
    <property type="entry name" value="AMP-dep_synth/lig_dom"/>
</dbReference>
<accession>A0A0D2CT09</accession>
<dbReference type="Gene3D" id="3.40.50.12780">
    <property type="entry name" value="N-terminal domain of ligase-like"/>
    <property type="match status" value="1"/>
</dbReference>
<dbReference type="RefSeq" id="XP_013313751.1">
    <property type="nucleotide sequence ID" value="XM_013458297.1"/>
</dbReference>
<keyword evidence="3" id="KW-0436">Ligase</keyword>
<dbReference type="SUPFAM" id="SSF56801">
    <property type="entry name" value="Acetyl-CoA synthetase-like"/>
    <property type="match status" value="1"/>
</dbReference>
<dbReference type="InterPro" id="IPR045851">
    <property type="entry name" value="AMP-bd_C_sf"/>
</dbReference>
<keyword evidence="4" id="KW-1185">Reference proteome</keyword>
<dbReference type="Proteomes" id="UP000054342">
    <property type="component" value="Unassembled WGS sequence"/>
</dbReference>
<name>A0A0D2CT09_9EURO</name>
<feature type="compositionally biased region" description="Low complexity" evidence="1">
    <location>
        <begin position="27"/>
        <end position="55"/>
    </location>
</feature>
<evidence type="ECO:0000313" key="3">
    <source>
        <dbReference type="EMBL" id="KIW53167.1"/>
    </source>
</evidence>
<dbReference type="GO" id="GO:0030729">
    <property type="term" value="F:acetoacetate-CoA ligase activity"/>
    <property type="evidence" value="ECO:0007669"/>
    <property type="project" value="TreeGrafter"/>
</dbReference>
<dbReference type="PANTHER" id="PTHR42921:SF4">
    <property type="entry name" value="ACETOACETYL-COA SYNTHASE (AFU_ORTHOLOGUE AFUA_8G04770)"/>
    <property type="match status" value="1"/>
</dbReference>
<feature type="domain" description="AMP-dependent synthetase/ligase" evidence="2">
    <location>
        <begin position="174"/>
        <end position="583"/>
    </location>
</feature>
<evidence type="ECO:0000259" key="2">
    <source>
        <dbReference type="Pfam" id="PF00501"/>
    </source>
</evidence>
<evidence type="ECO:0000256" key="1">
    <source>
        <dbReference type="SAM" id="MobiDB-lite"/>
    </source>
</evidence>
<feature type="compositionally biased region" description="Low complexity" evidence="1">
    <location>
        <begin position="157"/>
        <end position="173"/>
    </location>
</feature>
<dbReference type="OrthoDB" id="10253869at2759"/>
<reference evidence="3 4" key="1">
    <citation type="submission" date="2015-01" db="EMBL/GenBank/DDBJ databases">
        <title>The Genome Sequence of Exophiala xenobiotica CBS118157.</title>
        <authorList>
            <consortium name="The Broad Institute Genomics Platform"/>
            <person name="Cuomo C."/>
            <person name="de Hoog S."/>
            <person name="Gorbushina A."/>
            <person name="Stielow B."/>
            <person name="Teixiera M."/>
            <person name="Abouelleil A."/>
            <person name="Chapman S.B."/>
            <person name="Priest M."/>
            <person name="Young S.K."/>
            <person name="Wortman J."/>
            <person name="Nusbaum C."/>
            <person name="Birren B."/>
        </authorList>
    </citation>
    <scope>NUCLEOTIDE SEQUENCE [LARGE SCALE GENOMIC DNA]</scope>
    <source>
        <strain evidence="3 4">CBS 118157</strain>
    </source>
</reference>
<proteinExistence type="predicted"/>
<sequence>MAYNALGLPLEYCSPAYRDELGIKKMTPSTTTSTSPSSMSPSPSPSPSSSSSSNPTPIPTPTPLWTPSHPENTPISNYREHINTKFSVSLTNSHDLHTWTVRNPHAFWTDLYSYCDIIPALPPGTTLAYDPAARLRDIPVFFPGLELNYAENVLVPNTNTNTSRNGNGNGNTDTARRNPEEAVALIGLRENRLDQPEEITWSELAELVRMTRSAMVRQGLCRGDVVAALMANSVWIVVLFLATASIGAIFTSVSPDMGIQGCTTRFAQVSPRLLFADIDLAVRGVRRSMLGKVQNILQSLDANTSSTSAPSLVRPRVVFVPTCHRPHRAANIEYIRPLGGESESESESLHSFLRASQPSDAMTYTRVPTNHPLVIVYSSGTTGEPKCIASPHMSILNYKKIALLHNSLTPDDTVFQYSSTSWILWNVMNGHLSVGARVICYDGGALYPNPSTLLSICSKYKATYWGTSPRYLLELEQSGIKPSDYDLTSLKLVTTTGATLTGEQFTWFYSSHAFSRRIHLSSVAGGTEIASSWIATDPAGPVYANEMQMWALGHDCDILDTESETGESIALTGRPGELVCRAPFPSMPCRFWGDDKDNRKYRAAYFEKFPIPSTATATGSPGYLDVWAQHDFITMNPLTKGVQILGRSDGVLNPSGIRFGSSEIYNIVEGPAFNSELADTLCVGRRRQGDQDETVFLFVVMAPGQGDKFGEDLVRRIKESIATGLSPRHVPKFVERVSEIPYTVNGKKVEIAVKKVISGQEVRVSSTVVNPGCLKEYERYVRLEREATKRKSRL</sequence>
<protein>
    <submittedName>
        <fullName evidence="3">Acetoacetate-CoA ligase</fullName>
    </submittedName>
</protein>
<feature type="region of interest" description="Disordered" evidence="1">
    <location>
        <begin position="23"/>
        <end position="76"/>
    </location>
</feature>
<dbReference type="STRING" id="348802.A0A0D2CT09"/>
<dbReference type="PROSITE" id="PS00455">
    <property type="entry name" value="AMP_BINDING"/>
    <property type="match status" value="1"/>
</dbReference>
<dbReference type="Gene3D" id="3.30.300.30">
    <property type="match status" value="1"/>
</dbReference>
<dbReference type="PANTHER" id="PTHR42921">
    <property type="entry name" value="ACETOACETYL-COA SYNTHETASE"/>
    <property type="match status" value="1"/>
</dbReference>